<sequence>MAPRADMLQHLEAGADAESNSNFTSAFPSSRRGSMSSSASSIAPQDLTGRPSQPSRTTTTSSSTSSVSSSSSLSTPFQHSTRLTPSPVDVLSRQYPPPPPEVNLDEMLARPPQKWSLGHYVKNAREPRQRTLDKEQQEREFANTKRELLAAKEQLRQMATARR</sequence>
<dbReference type="EMBL" id="JAZHXJ010000121">
    <property type="protein sequence ID" value="KAL1873452.1"/>
    <property type="molecule type" value="Genomic_DNA"/>
</dbReference>
<comment type="caution">
    <text evidence="2">The sequence shown here is derived from an EMBL/GenBank/DDBJ whole genome shotgun (WGS) entry which is preliminary data.</text>
</comment>
<evidence type="ECO:0000313" key="2">
    <source>
        <dbReference type="EMBL" id="KAL1873452.1"/>
    </source>
</evidence>
<feature type="compositionally biased region" description="Low complexity" evidence="1">
    <location>
        <begin position="55"/>
        <end position="75"/>
    </location>
</feature>
<proteinExistence type="predicted"/>
<name>A0ABR3XBW4_9PEZI</name>
<evidence type="ECO:0000313" key="3">
    <source>
        <dbReference type="Proteomes" id="UP001586593"/>
    </source>
</evidence>
<organism evidence="2 3">
    <name type="scientific">Phialemonium thermophilum</name>
    <dbReference type="NCBI Taxonomy" id="223376"/>
    <lineage>
        <taxon>Eukaryota</taxon>
        <taxon>Fungi</taxon>
        <taxon>Dikarya</taxon>
        <taxon>Ascomycota</taxon>
        <taxon>Pezizomycotina</taxon>
        <taxon>Sordariomycetes</taxon>
        <taxon>Sordariomycetidae</taxon>
        <taxon>Cephalothecales</taxon>
        <taxon>Cephalothecaceae</taxon>
        <taxon>Phialemonium</taxon>
    </lineage>
</organism>
<accession>A0ABR3XBW4</accession>
<protein>
    <submittedName>
        <fullName evidence="2">Uncharacterized protein</fullName>
    </submittedName>
</protein>
<evidence type="ECO:0000256" key="1">
    <source>
        <dbReference type="SAM" id="MobiDB-lite"/>
    </source>
</evidence>
<reference evidence="2 3" key="1">
    <citation type="journal article" date="2024" name="Commun. Biol.">
        <title>Comparative genomic analysis of thermophilic fungi reveals convergent evolutionary adaptations and gene losses.</title>
        <authorList>
            <person name="Steindorff A.S."/>
            <person name="Aguilar-Pontes M.V."/>
            <person name="Robinson A.J."/>
            <person name="Andreopoulos B."/>
            <person name="LaButti K."/>
            <person name="Kuo A."/>
            <person name="Mondo S."/>
            <person name="Riley R."/>
            <person name="Otillar R."/>
            <person name="Haridas S."/>
            <person name="Lipzen A."/>
            <person name="Grimwood J."/>
            <person name="Schmutz J."/>
            <person name="Clum A."/>
            <person name="Reid I.D."/>
            <person name="Moisan M.C."/>
            <person name="Butler G."/>
            <person name="Nguyen T.T.M."/>
            <person name="Dewar K."/>
            <person name="Conant G."/>
            <person name="Drula E."/>
            <person name="Henrissat B."/>
            <person name="Hansel C."/>
            <person name="Singer S."/>
            <person name="Hutchinson M.I."/>
            <person name="de Vries R.P."/>
            <person name="Natvig D.O."/>
            <person name="Powell A.J."/>
            <person name="Tsang A."/>
            <person name="Grigoriev I.V."/>
        </authorList>
    </citation>
    <scope>NUCLEOTIDE SEQUENCE [LARGE SCALE GENOMIC DNA]</scope>
    <source>
        <strain evidence="2 3">ATCC 24622</strain>
    </source>
</reference>
<feature type="compositionally biased region" description="Low complexity" evidence="1">
    <location>
        <begin position="25"/>
        <end position="41"/>
    </location>
</feature>
<keyword evidence="3" id="KW-1185">Reference proteome</keyword>
<dbReference type="Proteomes" id="UP001586593">
    <property type="component" value="Unassembled WGS sequence"/>
</dbReference>
<feature type="region of interest" description="Disordered" evidence="1">
    <location>
        <begin position="1"/>
        <end position="106"/>
    </location>
</feature>
<gene>
    <name evidence="2" type="ORF">VTK73DRAFT_950</name>
</gene>